<evidence type="ECO:0000259" key="1">
    <source>
        <dbReference type="Pfam" id="PF12867"/>
    </source>
</evidence>
<evidence type="ECO:0000313" key="3">
    <source>
        <dbReference type="Proteomes" id="UP000427281"/>
    </source>
</evidence>
<dbReference type="InterPro" id="IPR024775">
    <property type="entry name" value="DinB-like"/>
</dbReference>
<dbReference type="InterPro" id="IPR034660">
    <property type="entry name" value="DinB/YfiT-like"/>
</dbReference>
<name>A0A6I6ACL6_9PLAN</name>
<accession>A0A6I6ACL6</accession>
<dbReference type="Gene3D" id="1.20.120.450">
    <property type="entry name" value="dinb family like domain"/>
    <property type="match status" value="1"/>
</dbReference>
<reference evidence="2 3" key="1">
    <citation type="submission" date="2019-09" db="EMBL/GenBank/DDBJ databases">
        <title>Gimesia benthica sp. nov., a novel bacterium isolated from deep-sea water of the Northwest Indian Ocean.</title>
        <authorList>
            <person name="Dai X."/>
        </authorList>
    </citation>
    <scope>NUCLEOTIDE SEQUENCE [LARGE SCALE GENOMIC DNA]</scope>
    <source>
        <strain evidence="2 3">E7</strain>
    </source>
</reference>
<keyword evidence="3" id="KW-1185">Reference proteome</keyword>
<dbReference type="AlphaFoldDB" id="A0A6I6ACL6"/>
<organism evidence="2 3">
    <name type="scientific">Gimesia benthica</name>
    <dbReference type="NCBI Taxonomy" id="2608982"/>
    <lineage>
        <taxon>Bacteria</taxon>
        <taxon>Pseudomonadati</taxon>
        <taxon>Planctomycetota</taxon>
        <taxon>Planctomycetia</taxon>
        <taxon>Planctomycetales</taxon>
        <taxon>Planctomycetaceae</taxon>
        <taxon>Gimesia</taxon>
    </lineage>
</organism>
<feature type="domain" description="DinB-like" evidence="1">
    <location>
        <begin position="23"/>
        <end position="166"/>
    </location>
</feature>
<dbReference type="KEGG" id="gim:F1728_10845"/>
<evidence type="ECO:0000313" key="2">
    <source>
        <dbReference type="EMBL" id="QGQ23135.1"/>
    </source>
</evidence>
<dbReference type="Proteomes" id="UP000427281">
    <property type="component" value="Chromosome"/>
</dbReference>
<sequence length="179" mass="20692">MTTELKINPLPAATPEIGRWLWALAEVRQRTLRLVGDIDQRLLDWRGSDGAENSVGSLLYHIALVEMSWLYLDLLQQEFPPEVNDLFSFPMADDAGKVSHVPGVTLQEHLHRLTTTREIALSRFQQMTPDEWHRLRPPVNDQPYETTPEWAVFHLIEHEAGHAFQISSHKARWQRLVSN</sequence>
<dbReference type="SUPFAM" id="SSF109854">
    <property type="entry name" value="DinB/YfiT-like putative metalloenzymes"/>
    <property type="match status" value="1"/>
</dbReference>
<dbReference type="EMBL" id="CP043930">
    <property type="protein sequence ID" value="QGQ23135.1"/>
    <property type="molecule type" value="Genomic_DNA"/>
</dbReference>
<gene>
    <name evidence="2" type="ORF">F1728_10845</name>
</gene>
<protein>
    <submittedName>
        <fullName evidence="2">DinB family protein</fullName>
    </submittedName>
</protein>
<dbReference type="Pfam" id="PF12867">
    <property type="entry name" value="DinB_2"/>
    <property type="match status" value="1"/>
</dbReference>
<dbReference type="RefSeq" id="WP_155364128.1">
    <property type="nucleotide sequence ID" value="NZ_CP043930.1"/>
</dbReference>
<proteinExistence type="predicted"/>